<reference evidence="2 3" key="1">
    <citation type="journal article" date="2021" name="MBio">
        <title>Poor Competitiveness of Bradyrhizobium in Pigeon Pea Root Colonization in Indian Soils.</title>
        <authorList>
            <person name="Chalasani D."/>
            <person name="Basu A."/>
            <person name="Pullabhotla S.V.S.R.N."/>
            <person name="Jorrin B."/>
            <person name="Neal A.L."/>
            <person name="Poole P.S."/>
            <person name="Podile A.R."/>
            <person name="Tkacz A."/>
        </authorList>
    </citation>
    <scope>NUCLEOTIDE SEQUENCE [LARGE SCALE GENOMIC DNA]</scope>
    <source>
        <strain evidence="2 3">HU14</strain>
    </source>
</reference>
<keyword evidence="3" id="KW-1185">Reference proteome</keyword>
<evidence type="ECO:0000313" key="2">
    <source>
        <dbReference type="EMBL" id="MBW9094598.1"/>
    </source>
</evidence>
<feature type="domain" description="SH3b" evidence="1">
    <location>
        <begin position="306"/>
        <end position="369"/>
    </location>
</feature>
<gene>
    <name evidence="2" type="ORF">JNB62_12955</name>
</gene>
<dbReference type="Pfam" id="PF04122">
    <property type="entry name" value="CW_binding_2"/>
    <property type="match status" value="3"/>
</dbReference>
<dbReference type="InterPro" id="IPR051922">
    <property type="entry name" value="Bact_Sporulation_Assoc"/>
</dbReference>
<protein>
    <submittedName>
        <fullName evidence="2">Cell wall-binding repeat-containing protein</fullName>
    </submittedName>
</protein>
<dbReference type="RefSeq" id="WP_220301304.1">
    <property type="nucleotide sequence ID" value="NZ_JAEUAW010000009.1"/>
</dbReference>
<organism evidence="2 3">
    <name type="scientific">Microbacterium jejuense</name>
    <dbReference type="NCBI Taxonomy" id="1263637"/>
    <lineage>
        <taxon>Bacteria</taxon>
        <taxon>Bacillati</taxon>
        <taxon>Actinomycetota</taxon>
        <taxon>Actinomycetes</taxon>
        <taxon>Micrococcales</taxon>
        <taxon>Microbacteriaceae</taxon>
        <taxon>Microbacterium</taxon>
    </lineage>
</organism>
<dbReference type="PANTHER" id="PTHR30032:SF8">
    <property type="entry name" value="GERMINATION-SPECIFIC N-ACETYLMURAMOYL-L-ALANINE AMIDASE"/>
    <property type="match status" value="1"/>
</dbReference>
<dbReference type="PANTHER" id="PTHR30032">
    <property type="entry name" value="N-ACETYLMURAMOYL-L-ALANINE AMIDASE-RELATED"/>
    <property type="match status" value="1"/>
</dbReference>
<dbReference type="EMBL" id="JAEUAW010000009">
    <property type="protein sequence ID" value="MBW9094598.1"/>
    <property type="molecule type" value="Genomic_DNA"/>
</dbReference>
<evidence type="ECO:0000259" key="1">
    <source>
        <dbReference type="PROSITE" id="PS51781"/>
    </source>
</evidence>
<dbReference type="PROSITE" id="PS51781">
    <property type="entry name" value="SH3B"/>
    <property type="match status" value="1"/>
</dbReference>
<name>A0ABS7HRQ9_9MICO</name>
<sequence length="673" mass="69979">MAGAMRTGAIAPRSFRIGLIGAVFTLMFGLLAPVAPAAAAAPTDAATAVGSSIVPSADLTKFQPGNIVSDAVFFQRDSMTEAQIQAFLEQKVPRCQAGYTCLRDWYDTSRTTAADAMCGAYSGGVRERASRIIFKVAQACGINPQVILVMLQKEQGLVTHVWPSDWRYTIAMGQGCPDTAACDTRYYGFFNQVFGAAWQLKRYANPPGTSQYFTWYAPGRTWNVRWHPNVACGSSPVYIQNQATADLYYYTPYQPNAAALRAGYGEGDGCSSYGNRNFYQYFTDWFGSTQTPANACAQPASVSTSSGEFVVNVASLNARLAPTTACDPPAGSLSQGTVVTRTGTAGDWSRIRIDGATFWVSSQYLSPAPGATYTATRLAGVNRYDTAVAVSKAAYPAGTRKVYVASGTEFADALAAGAAAAKTGASLLLTERDLVSGSVLAEMQRLAPTSVVILGGPDRISTAAQASIAAAVPAAMVTRIAGVDRYETSRLIAAEAFPQATAAYIVTGTRYQDAVAAAALGGAVGAPVMLVQGSDATLDAGTAAALRARGVKSVTVAGDASAVSAGIEAGLRAAGIAVTRIGGANRYATSLLLNQAVYPKGAPTVYLATGTDFPDALSGSVLAAITKSPLVTTPGNCLSGPAKSWFIVNNVQKITLVGGEPTLNADVARSTRC</sequence>
<proteinExistence type="predicted"/>
<dbReference type="SMART" id="SM00287">
    <property type="entry name" value="SH3b"/>
    <property type="match status" value="1"/>
</dbReference>
<comment type="caution">
    <text evidence="2">The sequence shown here is derived from an EMBL/GenBank/DDBJ whole genome shotgun (WGS) entry which is preliminary data.</text>
</comment>
<dbReference type="Gene3D" id="2.30.30.40">
    <property type="entry name" value="SH3 Domains"/>
    <property type="match status" value="1"/>
</dbReference>
<dbReference type="Gene3D" id="3.40.50.12090">
    <property type="match status" value="1"/>
</dbReference>
<dbReference type="Pfam" id="PF08239">
    <property type="entry name" value="SH3_3"/>
    <property type="match status" value="1"/>
</dbReference>
<dbReference type="InterPro" id="IPR007253">
    <property type="entry name" value="Cell_wall-bd_2"/>
</dbReference>
<evidence type="ECO:0000313" key="3">
    <source>
        <dbReference type="Proteomes" id="UP001196843"/>
    </source>
</evidence>
<dbReference type="Proteomes" id="UP001196843">
    <property type="component" value="Unassembled WGS sequence"/>
</dbReference>
<accession>A0ABS7HRQ9</accession>
<dbReference type="InterPro" id="IPR003646">
    <property type="entry name" value="SH3-like_bac-type"/>
</dbReference>